<accession>A0AAE3HKF3</accession>
<sequence length="409" mass="45984">MGKLSDTRLRAIVKAGKPVAGVADGDGLTFTLSAKGTASWVLRYRFGGRQKEMTLGRYPDMTLKMAREEASKARVRIAAGTDVGKEKQIQKASHRTAGTVKDLCDEFMRRVVEKERKRPEYARRMLKKDVIPTLGKYSAREVTDRQIINLLDRIVDRGSPTQANHALRLLKQLFRYGVSRRYLDKNPCAEITAAAAGGKEKARTRALSKDELGKFLKALNETDIHAADRLALKIILATCVRVGEMVKAEWSDIDLENGVWHIPAEHTKTGEAIDIPLVPKVIEWFEALKPYAGESLYVLPARRRRNKTHLKEQTLRATLRKADGALPYFTIHDLRRTARTHLAALGISRDVAERCLNHKIEGLDRVYNQHDYFDERRQALELYTSLLQALESGQAFNVVSLAQGQSASA</sequence>
<reference evidence="8" key="1">
    <citation type="submission" date="2022-08" db="EMBL/GenBank/DDBJ databases">
        <title>Genomic Encyclopedia of Type Strains, Phase III (KMG-III): the genomes of soil and plant-associated and newly described type strains.</title>
        <authorList>
            <person name="Whitman W."/>
        </authorList>
    </citation>
    <scope>NUCLEOTIDE SEQUENCE</scope>
    <source>
        <strain evidence="8">HMT 1</strain>
    </source>
</reference>
<evidence type="ECO:0000256" key="3">
    <source>
        <dbReference type="ARBA" id="ARBA00023125"/>
    </source>
</evidence>
<dbReference type="SUPFAM" id="SSF56349">
    <property type="entry name" value="DNA breaking-rejoining enzymes"/>
    <property type="match status" value="1"/>
</dbReference>
<keyword evidence="4" id="KW-0233">DNA recombination</keyword>
<dbReference type="EMBL" id="JANUCT010000001">
    <property type="protein sequence ID" value="MCS3902083.1"/>
    <property type="molecule type" value="Genomic_DNA"/>
</dbReference>
<dbReference type="InterPro" id="IPR053876">
    <property type="entry name" value="Phage_int_M"/>
</dbReference>
<organism evidence="8 9">
    <name type="scientific">Methylohalomonas lacus</name>
    <dbReference type="NCBI Taxonomy" id="398773"/>
    <lineage>
        <taxon>Bacteria</taxon>
        <taxon>Pseudomonadati</taxon>
        <taxon>Pseudomonadota</taxon>
        <taxon>Gammaproteobacteria</taxon>
        <taxon>Methylohalomonadales</taxon>
        <taxon>Methylohalomonadaceae</taxon>
        <taxon>Methylohalomonas</taxon>
    </lineage>
</organism>
<dbReference type="AlphaFoldDB" id="A0AAE3HKF3"/>
<dbReference type="InterPro" id="IPR050808">
    <property type="entry name" value="Phage_Integrase"/>
</dbReference>
<dbReference type="GO" id="GO:0006310">
    <property type="term" value="P:DNA recombination"/>
    <property type="evidence" value="ECO:0007669"/>
    <property type="project" value="UniProtKB-KW"/>
</dbReference>
<dbReference type="Proteomes" id="UP001204445">
    <property type="component" value="Unassembled WGS sequence"/>
</dbReference>
<dbReference type="Pfam" id="PF22022">
    <property type="entry name" value="Phage_int_M"/>
    <property type="match status" value="1"/>
</dbReference>
<comment type="similarity">
    <text evidence="1">Belongs to the 'phage' integrase family.</text>
</comment>
<dbReference type="InterPro" id="IPR038488">
    <property type="entry name" value="Integrase_DNA-bd_sf"/>
</dbReference>
<dbReference type="PANTHER" id="PTHR30629:SF2">
    <property type="entry name" value="PROPHAGE INTEGRASE INTS-RELATED"/>
    <property type="match status" value="1"/>
</dbReference>
<dbReference type="PROSITE" id="PS51900">
    <property type="entry name" value="CB"/>
    <property type="match status" value="1"/>
</dbReference>
<dbReference type="RefSeq" id="WP_259053389.1">
    <property type="nucleotide sequence ID" value="NZ_JANUCT010000001.1"/>
</dbReference>
<proteinExistence type="inferred from homology"/>
<dbReference type="InterPro" id="IPR013762">
    <property type="entry name" value="Integrase-like_cat_sf"/>
</dbReference>
<evidence type="ECO:0000313" key="8">
    <source>
        <dbReference type="EMBL" id="MCS3902083.1"/>
    </source>
</evidence>
<dbReference type="Gene3D" id="3.30.160.390">
    <property type="entry name" value="Integrase, DNA-binding domain"/>
    <property type="match status" value="1"/>
</dbReference>
<dbReference type="InterPro" id="IPR025166">
    <property type="entry name" value="Integrase_DNA_bind_dom"/>
</dbReference>
<dbReference type="InterPro" id="IPR002104">
    <property type="entry name" value="Integrase_catalytic"/>
</dbReference>
<feature type="domain" description="Core-binding (CB)" evidence="7">
    <location>
        <begin position="98"/>
        <end position="178"/>
    </location>
</feature>
<keyword evidence="2" id="KW-0229">DNA integration</keyword>
<keyword evidence="9" id="KW-1185">Reference proteome</keyword>
<dbReference type="CDD" id="cd00801">
    <property type="entry name" value="INT_P4_C"/>
    <property type="match status" value="1"/>
</dbReference>
<protein>
    <submittedName>
        <fullName evidence="8">Integrase</fullName>
    </submittedName>
</protein>
<evidence type="ECO:0000259" key="7">
    <source>
        <dbReference type="PROSITE" id="PS51900"/>
    </source>
</evidence>
<evidence type="ECO:0000313" key="9">
    <source>
        <dbReference type="Proteomes" id="UP001204445"/>
    </source>
</evidence>
<evidence type="ECO:0000256" key="2">
    <source>
        <dbReference type="ARBA" id="ARBA00022908"/>
    </source>
</evidence>
<dbReference type="InterPro" id="IPR010998">
    <property type="entry name" value="Integrase_recombinase_N"/>
</dbReference>
<evidence type="ECO:0000259" key="6">
    <source>
        <dbReference type="PROSITE" id="PS51898"/>
    </source>
</evidence>
<dbReference type="Gene3D" id="1.10.443.10">
    <property type="entry name" value="Intergrase catalytic core"/>
    <property type="match status" value="1"/>
</dbReference>
<dbReference type="Gene3D" id="1.10.150.130">
    <property type="match status" value="1"/>
</dbReference>
<name>A0AAE3HKF3_9GAMM</name>
<dbReference type="InterPro" id="IPR044068">
    <property type="entry name" value="CB"/>
</dbReference>
<dbReference type="Pfam" id="PF13356">
    <property type="entry name" value="Arm-DNA-bind_3"/>
    <property type="match status" value="1"/>
</dbReference>
<evidence type="ECO:0000256" key="5">
    <source>
        <dbReference type="PROSITE-ProRule" id="PRU01248"/>
    </source>
</evidence>
<dbReference type="GO" id="GO:0015074">
    <property type="term" value="P:DNA integration"/>
    <property type="evidence" value="ECO:0007669"/>
    <property type="project" value="UniProtKB-KW"/>
</dbReference>
<keyword evidence="3 5" id="KW-0238">DNA-binding</keyword>
<dbReference type="GO" id="GO:0003677">
    <property type="term" value="F:DNA binding"/>
    <property type="evidence" value="ECO:0007669"/>
    <property type="project" value="UniProtKB-UniRule"/>
</dbReference>
<comment type="caution">
    <text evidence="8">The sequence shown here is derived from an EMBL/GenBank/DDBJ whole genome shotgun (WGS) entry which is preliminary data.</text>
</comment>
<feature type="domain" description="Tyr recombinase" evidence="6">
    <location>
        <begin position="202"/>
        <end position="381"/>
    </location>
</feature>
<dbReference type="InterPro" id="IPR011010">
    <property type="entry name" value="DNA_brk_join_enz"/>
</dbReference>
<dbReference type="Pfam" id="PF00589">
    <property type="entry name" value="Phage_integrase"/>
    <property type="match status" value="1"/>
</dbReference>
<dbReference type="PANTHER" id="PTHR30629">
    <property type="entry name" value="PROPHAGE INTEGRASE"/>
    <property type="match status" value="1"/>
</dbReference>
<evidence type="ECO:0000256" key="1">
    <source>
        <dbReference type="ARBA" id="ARBA00008857"/>
    </source>
</evidence>
<gene>
    <name evidence="8" type="ORF">J2T55_000075</name>
</gene>
<evidence type="ECO:0000256" key="4">
    <source>
        <dbReference type="ARBA" id="ARBA00023172"/>
    </source>
</evidence>
<dbReference type="PROSITE" id="PS51898">
    <property type="entry name" value="TYR_RECOMBINASE"/>
    <property type="match status" value="1"/>
</dbReference>